<dbReference type="InterPro" id="IPR036188">
    <property type="entry name" value="FAD/NAD-bd_sf"/>
</dbReference>
<dbReference type="PANTHER" id="PTHR42877:SF4">
    <property type="entry name" value="FAD_NAD(P)-BINDING DOMAIN-CONTAINING PROTEIN-RELATED"/>
    <property type="match status" value="1"/>
</dbReference>
<gene>
    <name evidence="2" type="ORF">NVS88_07135</name>
</gene>
<dbReference type="PRINTS" id="PR00368">
    <property type="entry name" value="FADPNR"/>
</dbReference>
<dbReference type="AlphaFoldDB" id="A0A9X4RD65"/>
<protein>
    <submittedName>
        <fullName evidence="2">NAD(P)/FAD-dependent oxidoreductase</fullName>
    </submittedName>
</protein>
<reference evidence="2" key="1">
    <citation type="submission" date="2022-08" db="EMBL/GenBank/DDBJ databases">
        <title>Genome analysis of Corynebacteriales strain.</title>
        <authorList>
            <person name="Lee S.D."/>
        </authorList>
    </citation>
    <scope>NUCLEOTIDE SEQUENCE</scope>
    <source>
        <strain evidence="2">D3-21</strain>
    </source>
</reference>
<keyword evidence="3" id="KW-1185">Reference proteome</keyword>
<name>A0A9X4RD65_9ACTN</name>
<evidence type="ECO:0000313" key="2">
    <source>
        <dbReference type="EMBL" id="MDG3014329.1"/>
    </source>
</evidence>
<proteinExistence type="predicted"/>
<dbReference type="EMBL" id="JANRHA010000003">
    <property type="protein sequence ID" value="MDG3014329.1"/>
    <property type="molecule type" value="Genomic_DNA"/>
</dbReference>
<evidence type="ECO:0000313" key="3">
    <source>
        <dbReference type="Proteomes" id="UP001152755"/>
    </source>
</evidence>
<dbReference type="SUPFAM" id="SSF51905">
    <property type="entry name" value="FAD/NAD(P)-binding domain"/>
    <property type="match status" value="1"/>
</dbReference>
<accession>A0A9X4RD65</accession>
<dbReference type="Pfam" id="PF13738">
    <property type="entry name" value="Pyr_redox_3"/>
    <property type="match status" value="1"/>
</dbReference>
<dbReference type="InterPro" id="IPR051209">
    <property type="entry name" value="FAD-bind_Monooxygenase_sf"/>
</dbReference>
<evidence type="ECO:0000256" key="1">
    <source>
        <dbReference type="SAM" id="MobiDB-lite"/>
    </source>
</evidence>
<dbReference type="PANTHER" id="PTHR42877">
    <property type="entry name" value="L-ORNITHINE N(5)-MONOOXYGENASE-RELATED"/>
    <property type="match status" value="1"/>
</dbReference>
<organism evidence="2 3">
    <name type="scientific">Speluncibacter jeojiensis</name>
    <dbReference type="NCBI Taxonomy" id="2710754"/>
    <lineage>
        <taxon>Bacteria</taxon>
        <taxon>Bacillati</taxon>
        <taxon>Actinomycetota</taxon>
        <taxon>Actinomycetes</taxon>
        <taxon>Mycobacteriales</taxon>
        <taxon>Speluncibacteraceae</taxon>
        <taxon>Speluncibacter</taxon>
    </lineage>
</organism>
<comment type="caution">
    <text evidence="2">The sequence shown here is derived from an EMBL/GenBank/DDBJ whole genome shotgun (WGS) entry which is preliminary data.</text>
</comment>
<dbReference type="PRINTS" id="PR00411">
    <property type="entry name" value="PNDRDTASEI"/>
</dbReference>
<dbReference type="RefSeq" id="WP_332519528.1">
    <property type="nucleotide sequence ID" value="NZ_JANRHA010000003.1"/>
</dbReference>
<dbReference type="Gene3D" id="3.50.50.60">
    <property type="entry name" value="FAD/NAD(P)-binding domain"/>
    <property type="match status" value="2"/>
</dbReference>
<dbReference type="Proteomes" id="UP001152755">
    <property type="component" value="Unassembled WGS sequence"/>
</dbReference>
<sequence>MLEMPGPAESSPSVIVIGAGFAGVAAAIELIRAGHDDVTILEKSPEVGGVWRENTYPGAGCDVPSPYYSFSFEPRTDWPMRYSLQPDILDYIEDVVAEYGLLPRIRFGVEVRSARFDTGAGLWVVSATDGREFMARMLIPATGLLSRPAMPRIPGIGSFEGPAFHSARWDHDCDLSGKRVAVIGTGASAIQFVPAIQPRVAELTLFQRSAQYILPKPDREYRPVHHRAFRAVPALLATERLLWWTLGETWTRGITGMRGKRAVNAFVRRRALRHLRRQVPDARKRAQLTPDYEIGCKRVLFANTYYPAVCEPNVRIETAGVEEITPRGVRTADGLEHEVDVIIYGTGFTAQQPLAPMRIEGVDGVSLRDDVWSDGSRAYLGMTVPAFPNMFVMYGPNTNLGTGSIIYMLERQARYVGQAAAVLAAAPEKYLDVRADVEQRFDDEMQQRLAGTAWATCTSWYRAGSGRISANWPGLVSEYSRRTKRFDPADYVLRSAGVVSSPKPVPGGCDDPKPSLRYRA</sequence>
<feature type="region of interest" description="Disordered" evidence="1">
    <location>
        <begin position="498"/>
        <end position="520"/>
    </location>
</feature>